<evidence type="ECO:0000313" key="2">
    <source>
        <dbReference type="EMBL" id="ENW30661.1"/>
    </source>
</evidence>
<dbReference type="InterPro" id="IPR003615">
    <property type="entry name" value="HNH_nuc"/>
</dbReference>
<accession>N9HM92</accession>
<proteinExistence type="predicted"/>
<dbReference type="Gene3D" id="1.10.30.50">
    <property type="match status" value="1"/>
</dbReference>
<dbReference type="InterPro" id="IPR052892">
    <property type="entry name" value="NA-targeting_endonuclease"/>
</dbReference>
<dbReference type="CDD" id="cd00085">
    <property type="entry name" value="HNHc"/>
    <property type="match status" value="1"/>
</dbReference>
<dbReference type="EMBL" id="APQU01000010">
    <property type="protein sequence ID" value="ENW30661.1"/>
    <property type="molecule type" value="Genomic_DNA"/>
</dbReference>
<feature type="domain" description="HNH nuclease" evidence="1">
    <location>
        <begin position="73"/>
        <end position="123"/>
    </location>
</feature>
<dbReference type="HOGENOM" id="CLU_1891605_0_0_6"/>
<reference evidence="2 3" key="1">
    <citation type="submission" date="2013-02" db="EMBL/GenBank/DDBJ databases">
        <title>The Genome Sequence of Acinetobacter lwoffii NIPH 478.</title>
        <authorList>
            <consortium name="The Broad Institute Genome Sequencing Platform"/>
            <consortium name="The Broad Institute Genome Sequencing Center for Infectious Disease"/>
            <person name="Cerqueira G."/>
            <person name="Feldgarden M."/>
            <person name="Courvalin P."/>
            <person name="Perichon B."/>
            <person name="Grillot-Courvalin C."/>
            <person name="Clermont D."/>
            <person name="Rocha E."/>
            <person name="Yoon E.-J."/>
            <person name="Nemec A."/>
            <person name="Walker B."/>
            <person name="Young S.K."/>
            <person name="Zeng Q."/>
            <person name="Gargeya S."/>
            <person name="Fitzgerald M."/>
            <person name="Haas B."/>
            <person name="Abouelleil A."/>
            <person name="Alvarado L."/>
            <person name="Arachchi H.M."/>
            <person name="Berlin A.M."/>
            <person name="Chapman S.B."/>
            <person name="Dewar J."/>
            <person name="Goldberg J."/>
            <person name="Griggs A."/>
            <person name="Gujja S."/>
            <person name="Hansen M."/>
            <person name="Howarth C."/>
            <person name="Imamovic A."/>
            <person name="Larimer J."/>
            <person name="McCowan C."/>
            <person name="Murphy C."/>
            <person name="Neiman D."/>
            <person name="Pearson M."/>
            <person name="Priest M."/>
            <person name="Roberts A."/>
            <person name="Saif S."/>
            <person name="Shea T."/>
            <person name="Sisk P."/>
            <person name="Sykes S."/>
            <person name="Wortman J."/>
            <person name="Nusbaum C."/>
            <person name="Birren B."/>
        </authorList>
    </citation>
    <scope>NUCLEOTIDE SEQUENCE [LARGE SCALE GENOMIC DNA]</scope>
    <source>
        <strain evidence="2 3">NIPH 478</strain>
    </source>
</reference>
<evidence type="ECO:0000313" key="3">
    <source>
        <dbReference type="Proteomes" id="UP000018416"/>
    </source>
</evidence>
<dbReference type="Pfam" id="PF01844">
    <property type="entry name" value="HNH"/>
    <property type="match status" value="1"/>
</dbReference>
<dbReference type="PANTHER" id="PTHR33877">
    <property type="entry name" value="SLL1193 PROTEIN"/>
    <property type="match status" value="1"/>
</dbReference>
<evidence type="ECO:0000259" key="1">
    <source>
        <dbReference type="SMART" id="SM00507"/>
    </source>
</evidence>
<comment type="caution">
    <text evidence="2">The sequence shown here is derived from an EMBL/GenBank/DDBJ whole genome shotgun (WGS) entry which is preliminary data.</text>
</comment>
<dbReference type="SMART" id="SM00507">
    <property type="entry name" value="HNHc"/>
    <property type="match status" value="1"/>
</dbReference>
<protein>
    <recommendedName>
        <fullName evidence="1">HNH nuclease domain-containing protein</fullName>
    </recommendedName>
</protein>
<sequence length="136" mass="15787">MNDKRIYCDICHTKEIFTPIHRMSDRIRLCVECAREVANLYVYDFELRWIDQDYEEKYGPAPKSKVRKTLPKATREHIFKRDGYACLHCKSTTDLSIDHIMPVVHGGGDELENLQTLCRVCNSKKGSNLLSEVGHE</sequence>
<name>N9HM92_ACILW</name>
<organism evidence="2 3">
    <name type="scientific">Acinetobacter lwoffii NIPH 478</name>
    <dbReference type="NCBI Taxonomy" id="1217668"/>
    <lineage>
        <taxon>Bacteria</taxon>
        <taxon>Pseudomonadati</taxon>
        <taxon>Pseudomonadota</taxon>
        <taxon>Gammaproteobacteria</taxon>
        <taxon>Moraxellales</taxon>
        <taxon>Moraxellaceae</taxon>
        <taxon>Acinetobacter</taxon>
    </lineage>
</organism>
<dbReference type="Proteomes" id="UP000018416">
    <property type="component" value="Unassembled WGS sequence"/>
</dbReference>
<gene>
    <name evidence="2" type="ORF">F923_01231</name>
</gene>
<dbReference type="RefSeq" id="WP_005107092.1">
    <property type="nucleotide sequence ID" value="NZ_KB849836.1"/>
</dbReference>
<dbReference type="PANTHER" id="PTHR33877:SF2">
    <property type="entry name" value="OS07G0170200 PROTEIN"/>
    <property type="match status" value="1"/>
</dbReference>
<dbReference type="AlphaFoldDB" id="N9HM92"/>
<dbReference type="InterPro" id="IPR002711">
    <property type="entry name" value="HNH"/>
</dbReference>